<organism evidence="1 2">
    <name type="scientific">Populus alba x Populus x berolinensis</name>
    <dbReference type="NCBI Taxonomy" id="444605"/>
    <lineage>
        <taxon>Eukaryota</taxon>
        <taxon>Viridiplantae</taxon>
        <taxon>Streptophyta</taxon>
        <taxon>Embryophyta</taxon>
        <taxon>Tracheophyta</taxon>
        <taxon>Spermatophyta</taxon>
        <taxon>Magnoliopsida</taxon>
        <taxon>eudicotyledons</taxon>
        <taxon>Gunneridae</taxon>
        <taxon>Pentapetalae</taxon>
        <taxon>rosids</taxon>
        <taxon>fabids</taxon>
        <taxon>Malpighiales</taxon>
        <taxon>Salicaceae</taxon>
        <taxon>Saliceae</taxon>
        <taxon>Populus</taxon>
    </lineage>
</organism>
<name>A0AAD6MFQ8_9ROSI</name>
<dbReference type="Proteomes" id="UP001164929">
    <property type="component" value="Chromosome 9"/>
</dbReference>
<sequence length="103" mass="11647">MTQVNQVPKKKRKSFFQQKIRFVAYLCFNKVPITGSKIPIPANCILSVIGPLADWLRAILLRFPPFTDIRGFAGRNAWRHIQGILLPVVIEVLHVSGKLAILL</sequence>
<keyword evidence="2" id="KW-1185">Reference proteome</keyword>
<protein>
    <submittedName>
        <fullName evidence="1">Uncharacterized protein</fullName>
    </submittedName>
</protein>
<accession>A0AAD6MFQ8</accession>
<dbReference type="EMBL" id="JAQIZT010000009">
    <property type="protein sequence ID" value="KAJ6984466.1"/>
    <property type="molecule type" value="Genomic_DNA"/>
</dbReference>
<proteinExistence type="predicted"/>
<reference evidence="1" key="1">
    <citation type="journal article" date="2023" name="Mol. Ecol. Resour.">
        <title>Chromosome-level genome assembly of a triploid poplar Populus alba 'Berolinensis'.</title>
        <authorList>
            <person name="Chen S."/>
            <person name="Yu Y."/>
            <person name="Wang X."/>
            <person name="Wang S."/>
            <person name="Zhang T."/>
            <person name="Zhou Y."/>
            <person name="He R."/>
            <person name="Meng N."/>
            <person name="Wang Y."/>
            <person name="Liu W."/>
            <person name="Liu Z."/>
            <person name="Liu J."/>
            <person name="Guo Q."/>
            <person name="Huang H."/>
            <person name="Sederoff R.R."/>
            <person name="Wang G."/>
            <person name="Qu G."/>
            <person name="Chen S."/>
        </authorList>
    </citation>
    <scope>NUCLEOTIDE SEQUENCE</scope>
    <source>
        <strain evidence="1">SC-2020</strain>
    </source>
</reference>
<comment type="caution">
    <text evidence="1">The sequence shown here is derived from an EMBL/GenBank/DDBJ whole genome shotgun (WGS) entry which is preliminary data.</text>
</comment>
<dbReference type="AlphaFoldDB" id="A0AAD6MFQ8"/>
<evidence type="ECO:0000313" key="1">
    <source>
        <dbReference type="EMBL" id="KAJ6984466.1"/>
    </source>
</evidence>
<evidence type="ECO:0000313" key="2">
    <source>
        <dbReference type="Proteomes" id="UP001164929"/>
    </source>
</evidence>
<gene>
    <name evidence="1" type="ORF">NC653_022670</name>
</gene>